<feature type="compositionally biased region" description="Basic and acidic residues" evidence="1">
    <location>
        <begin position="210"/>
        <end position="229"/>
    </location>
</feature>
<evidence type="ECO:0000313" key="2">
    <source>
        <dbReference type="Proteomes" id="UP000694888"/>
    </source>
</evidence>
<organism evidence="2 3">
    <name type="scientific">Aplysia californica</name>
    <name type="common">California sea hare</name>
    <dbReference type="NCBI Taxonomy" id="6500"/>
    <lineage>
        <taxon>Eukaryota</taxon>
        <taxon>Metazoa</taxon>
        <taxon>Spiralia</taxon>
        <taxon>Lophotrochozoa</taxon>
        <taxon>Mollusca</taxon>
        <taxon>Gastropoda</taxon>
        <taxon>Heterobranchia</taxon>
        <taxon>Euthyneura</taxon>
        <taxon>Tectipleura</taxon>
        <taxon>Aplysiida</taxon>
        <taxon>Aplysioidea</taxon>
        <taxon>Aplysiidae</taxon>
        <taxon>Aplysia</taxon>
    </lineage>
</organism>
<dbReference type="PANTHER" id="PTHR16262">
    <property type="entry name" value="PEROXISOME ASSEMBLY PROTEIN 26"/>
    <property type="match status" value="1"/>
</dbReference>
<evidence type="ECO:0000313" key="3">
    <source>
        <dbReference type="RefSeq" id="XP_005107659.1"/>
    </source>
</evidence>
<reference evidence="3 4" key="1">
    <citation type="submission" date="2025-05" db="UniProtKB">
        <authorList>
            <consortium name="RefSeq"/>
        </authorList>
    </citation>
    <scope>IDENTIFICATION</scope>
</reference>
<feature type="region of interest" description="Disordered" evidence="1">
    <location>
        <begin position="198"/>
        <end position="229"/>
    </location>
</feature>
<keyword evidence="2" id="KW-1185">Reference proteome</keyword>
<evidence type="ECO:0000313" key="4">
    <source>
        <dbReference type="RefSeq" id="XP_005107660.1"/>
    </source>
</evidence>
<protein>
    <submittedName>
        <fullName evidence="3 4">Peroxisome assembly protein 26</fullName>
    </submittedName>
</protein>
<dbReference type="RefSeq" id="XP_005107659.1">
    <property type="nucleotide sequence ID" value="XM_005107602.3"/>
</dbReference>
<evidence type="ECO:0000256" key="1">
    <source>
        <dbReference type="SAM" id="MobiDB-lite"/>
    </source>
</evidence>
<dbReference type="GeneID" id="101860360"/>
<proteinExistence type="predicted"/>
<dbReference type="Proteomes" id="UP000694888">
    <property type="component" value="Unplaced"/>
</dbReference>
<name>A0ABM0K342_APLCA</name>
<gene>
    <name evidence="3 4" type="primary">LOC101860360</name>
</gene>
<dbReference type="RefSeq" id="XP_005107660.1">
    <property type="nucleotide sequence ID" value="XM_005107603.3"/>
</dbReference>
<sequence length="303" mass="33959">MAHLSPSLAEAVDFFVMRKFVECFDKCCAVIKTAKCEPEHERNQEVIEASAALGIQALAETNLWDHAVSFISDVYGTIDMCPPRIIQVCILLHAHVREYLPCHSLVQHWFENPQNRMNKQCAQVIRIFASHILHPTGCVEALKELVENCPSLSEREKELLLQLPQSGRFNNAERLGATEPLVCPNRIVPSHVGSSVVAQSTDDWSDEFGGEDRTGGDHTTDGEGPERHGDGSLSDVIEYLYHQVTSFLKARLRPWHQRIGLLLMAVFAVLSLMHSQTGDPVSSLGRLVILWKTFLARLLWRGS</sequence>
<dbReference type="PANTHER" id="PTHR16262:SF2">
    <property type="entry name" value="PEROXISOME ASSEMBLY PROTEIN 26"/>
    <property type="match status" value="1"/>
</dbReference>
<dbReference type="InterPro" id="IPR010797">
    <property type="entry name" value="Pex26"/>
</dbReference>
<accession>A0ABM0K342</accession>
<dbReference type="Pfam" id="PF07163">
    <property type="entry name" value="Pex26"/>
    <property type="match status" value="1"/>
</dbReference>